<protein>
    <submittedName>
        <fullName evidence="1">Uncharacterized protein</fullName>
    </submittedName>
</protein>
<accession>A0A022R9T9</accession>
<organism evidence="1 2">
    <name type="scientific">Erythranthe guttata</name>
    <name type="common">Yellow monkey flower</name>
    <name type="synonym">Mimulus guttatus</name>
    <dbReference type="NCBI Taxonomy" id="4155"/>
    <lineage>
        <taxon>Eukaryota</taxon>
        <taxon>Viridiplantae</taxon>
        <taxon>Streptophyta</taxon>
        <taxon>Embryophyta</taxon>
        <taxon>Tracheophyta</taxon>
        <taxon>Spermatophyta</taxon>
        <taxon>Magnoliopsida</taxon>
        <taxon>eudicotyledons</taxon>
        <taxon>Gunneridae</taxon>
        <taxon>Pentapetalae</taxon>
        <taxon>asterids</taxon>
        <taxon>lamiids</taxon>
        <taxon>Lamiales</taxon>
        <taxon>Phrymaceae</taxon>
        <taxon>Erythranthe</taxon>
    </lineage>
</organism>
<dbReference type="Proteomes" id="UP000030748">
    <property type="component" value="Unassembled WGS sequence"/>
</dbReference>
<gene>
    <name evidence="1" type="ORF">MIMGU_mgv1a017333mg</name>
</gene>
<name>A0A022R9T9_ERYGU</name>
<dbReference type="AlphaFoldDB" id="A0A022R9T9"/>
<keyword evidence="2" id="KW-1185">Reference proteome</keyword>
<evidence type="ECO:0000313" key="2">
    <source>
        <dbReference type="Proteomes" id="UP000030748"/>
    </source>
</evidence>
<sequence length="80" mass="9084">MPQIIPSFIKKTAMERCTFLALAMIPSLPNIQENHIFLKHGSPAEVDLIAVHIWLRLYVGSFCVLCVSCRLCNDRQHNSC</sequence>
<evidence type="ECO:0000313" key="1">
    <source>
        <dbReference type="EMBL" id="EYU37107.1"/>
    </source>
</evidence>
<proteinExistence type="predicted"/>
<reference evidence="1 2" key="1">
    <citation type="journal article" date="2013" name="Proc. Natl. Acad. Sci. U.S.A.">
        <title>Fine-scale variation in meiotic recombination in Mimulus inferred from population shotgun sequencing.</title>
        <authorList>
            <person name="Hellsten U."/>
            <person name="Wright K.M."/>
            <person name="Jenkins J."/>
            <person name="Shu S."/>
            <person name="Yuan Y."/>
            <person name="Wessler S.R."/>
            <person name="Schmutz J."/>
            <person name="Willis J.H."/>
            <person name="Rokhsar D.S."/>
        </authorList>
    </citation>
    <scope>NUCLEOTIDE SEQUENCE [LARGE SCALE GENOMIC DNA]</scope>
    <source>
        <strain evidence="2">cv. DUN x IM62</strain>
    </source>
</reference>
<dbReference type="EMBL" id="KI630572">
    <property type="protein sequence ID" value="EYU37107.1"/>
    <property type="molecule type" value="Genomic_DNA"/>
</dbReference>